<feature type="compositionally biased region" description="Acidic residues" evidence="1">
    <location>
        <begin position="54"/>
        <end position="65"/>
    </location>
</feature>
<accession>A0A4Y7TAY8</accession>
<feature type="compositionally biased region" description="Polar residues" evidence="1">
    <location>
        <begin position="97"/>
        <end position="109"/>
    </location>
</feature>
<feature type="compositionally biased region" description="Basic and acidic residues" evidence="1">
    <location>
        <begin position="144"/>
        <end position="154"/>
    </location>
</feature>
<name>A0A4Y7TAY8_COPMI</name>
<dbReference type="AlphaFoldDB" id="A0A4Y7TAY8"/>
<feature type="compositionally biased region" description="Low complexity" evidence="1">
    <location>
        <begin position="392"/>
        <end position="405"/>
    </location>
</feature>
<gene>
    <name evidence="2" type="ORF">FA13DRAFT_1791605</name>
</gene>
<evidence type="ECO:0000313" key="3">
    <source>
        <dbReference type="Proteomes" id="UP000298030"/>
    </source>
</evidence>
<feature type="compositionally biased region" description="Polar residues" evidence="1">
    <location>
        <begin position="191"/>
        <end position="202"/>
    </location>
</feature>
<organism evidence="2 3">
    <name type="scientific">Coprinellus micaceus</name>
    <name type="common">Glistening ink-cap mushroom</name>
    <name type="synonym">Coprinus micaceus</name>
    <dbReference type="NCBI Taxonomy" id="71717"/>
    <lineage>
        <taxon>Eukaryota</taxon>
        <taxon>Fungi</taxon>
        <taxon>Dikarya</taxon>
        <taxon>Basidiomycota</taxon>
        <taxon>Agaricomycotina</taxon>
        <taxon>Agaricomycetes</taxon>
        <taxon>Agaricomycetidae</taxon>
        <taxon>Agaricales</taxon>
        <taxon>Agaricineae</taxon>
        <taxon>Psathyrellaceae</taxon>
        <taxon>Coprinellus</taxon>
    </lineage>
</organism>
<feature type="compositionally biased region" description="Polar residues" evidence="1">
    <location>
        <begin position="407"/>
        <end position="428"/>
    </location>
</feature>
<keyword evidence="3" id="KW-1185">Reference proteome</keyword>
<dbReference type="Proteomes" id="UP000298030">
    <property type="component" value="Unassembled WGS sequence"/>
</dbReference>
<feature type="region of interest" description="Disordered" evidence="1">
    <location>
        <begin position="1"/>
        <end position="286"/>
    </location>
</feature>
<dbReference type="EMBL" id="QPFP01000019">
    <property type="protein sequence ID" value="TEB31336.1"/>
    <property type="molecule type" value="Genomic_DNA"/>
</dbReference>
<reference evidence="2 3" key="1">
    <citation type="journal article" date="2019" name="Nat. Ecol. Evol.">
        <title>Megaphylogeny resolves global patterns of mushroom evolution.</title>
        <authorList>
            <person name="Varga T."/>
            <person name="Krizsan K."/>
            <person name="Foldi C."/>
            <person name="Dima B."/>
            <person name="Sanchez-Garcia M."/>
            <person name="Sanchez-Ramirez S."/>
            <person name="Szollosi G.J."/>
            <person name="Szarkandi J.G."/>
            <person name="Papp V."/>
            <person name="Albert L."/>
            <person name="Andreopoulos W."/>
            <person name="Angelini C."/>
            <person name="Antonin V."/>
            <person name="Barry K.W."/>
            <person name="Bougher N.L."/>
            <person name="Buchanan P."/>
            <person name="Buyck B."/>
            <person name="Bense V."/>
            <person name="Catcheside P."/>
            <person name="Chovatia M."/>
            <person name="Cooper J."/>
            <person name="Damon W."/>
            <person name="Desjardin D."/>
            <person name="Finy P."/>
            <person name="Geml J."/>
            <person name="Haridas S."/>
            <person name="Hughes K."/>
            <person name="Justo A."/>
            <person name="Karasinski D."/>
            <person name="Kautmanova I."/>
            <person name="Kiss B."/>
            <person name="Kocsube S."/>
            <person name="Kotiranta H."/>
            <person name="LaButti K.M."/>
            <person name="Lechner B.E."/>
            <person name="Liimatainen K."/>
            <person name="Lipzen A."/>
            <person name="Lukacs Z."/>
            <person name="Mihaltcheva S."/>
            <person name="Morgado L.N."/>
            <person name="Niskanen T."/>
            <person name="Noordeloos M.E."/>
            <person name="Ohm R.A."/>
            <person name="Ortiz-Santana B."/>
            <person name="Ovrebo C."/>
            <person name="Racz N."/>
            <person name="Riley R."/>
            <person name="Savchenko A."/>
            <person name="Shiryaev A."/>
            <person name="Soop K."/>
            <person name="Spirin V."/>
            <person name="Szebenyi C."/>
            <person name="Tomsovsky M."/>
            <person name="Tulloss R.E."/>
            <person name="Uehling J."/>
            <person name="Grigoriev I.V."/>
            <person name="Vagvolgyi C."/>
            <person name="Papp T."/>
            <person name="Martin F.M."/>
            <person name="Miettinen O."/>
            <person name="Hibbett D.S."/>
            <person name="Nagy L.G."/>
        </authorList>
    </citation>
    <scope>NUCLEOTIDE SEQUENCE [LARGE SCALE GENOMIC DNA]</scope>
    <source>
        <strain evidence="2 3">FP101781</strain>
    </source>
</reference>
<sequence>MSEDLYQTPINGPRRPAPHPRQRLPPNSSPSLTPSIRDTGGYASPDRTNAQFQPEDEGDEDDDDTIDNHHHQPRSVAAETELGVGRPLRPLPLAPRQTPSTTPVTSTFGSVRPGILQQLSSSNPSAPRAVPTPPRAPPPVPATPRRDTVPDFRSMDVSTSNTSGYPSPSGDYGVNPDSPQGSLPPPYSFEQEPNVSTPSPTGRPNHHPAPYPTSPSMSPSFSQPLGAQYLPSPSMSPSVHQLTSPQSTPSLSASHSAPYSPGMQNSPVATMSPPFSHSSSSAQYSPLAPMSPSILHPANAYALNSSFPLVDTALNDIRTGGRITEAAFHGVPPQPRWNTMLRRPEDGGYPGPVEAGSAMQRGPVNEPPPRSPNVPLIPNRRTPLPSDLLARSSPVTSSPSSSAYSGNRGNQSLVQPHQPSPLTNERSPTIVLSNGEAVTVEYIEELQAELEALRGLLREATTAKSDIGEDYNTAGHILDMIYTGSALDGFEPELPLEEPCELEEVKVNISSKCRHTLACHDGLGRCTRPPWRGVLTLSEIEWDNHLGYYSDLWHRARADVLKHIQSTMKPYLRECKRPWRRFRTIPGGDLGPLPIVGPLSHQHGPPR</sequence>
<proteinExistence type="predicted"/>
<evidence type="ECO:0000313" key="2">
    <source>
        <dbReference type="EMBL" id="TEB31336.1"/>
    </source>
</evidence>
<evidence type="ECO:0000256" key="1">
    <source>
        <dbReference type="SAM" id="MobiDB-lite"/>
    </source>
</evidence>
<feature type="compositionally biased region" description="Polar residues" evidence="1">
    <location>
        <begin position="156"/>
        <end position="166"/>
    </location>
</feature>
<feature type="region of interest" description="Disordered" evidence="1">
    <location>
        <begin position="327"/>
        <end position="428"/>
    </location>
</feature>
<feature type="compositionally biased region" description="Polar residues" evidence="1">
    <location>
        <begin position="214"/>
        <end position="269"/>
    </location>
</feature>
<feature type="compositionally biased region" description="Low complexity" evidence="1">
    <location>
        <begin position="272"/>
        <end position="286"/>
    </location>
</feature>
<feature type="compositionally biased region" description="Low complexity" evidence="1">
    <location>
        <begin position="24"/>
        <end position="35"/>
    </location>
</feature>
<protein>
    <submittedName>
        <fullName evidence="2">Uncharacterized protein</fullName>
    </submittedName>
</protein>
<feature type="compositionally biased region" description="Pro residues" evidence="1">
    <location>
        <begin position="130"/>
        <end position="142"/>
    </location>
</feature>
<comment type="caution">
    <text evidence="2">The sequence shown here is derived from an EMBL/GenBank/DDBJ whole genome shotgun (WGS) entry which is preliminary data.</text>
</comment>